<feature type="domain" description="HTH cro/C1-type" evidence="2">
    <location>
        <begin position="7"/>
        <end position="61"/>
    </location>
</feature>
<evidence type="ECO:0000313" key="4">
    <source>
        <dbReference type="Proteomes" id="UP000260812"/>
    </source>
</evidence>
<dbReference type="InterPro" id="IPR010982">
    <property type="entry name" value="Lambda_DNA-bd_dom_sf"/>
</dbReference>
<organism evidence="3 4">
    <name type="scientific">Eisenbergiella massiliensis</name>
    <dbReference type="NCBI Taxonomy" id="1720294"/>
    <lineage>
        <taxon>Bacteria</taxon>
        <taxon>Bacillati</taxon>
        <taxon>Bacillota</taxon>
        <taxon>Clostridia</taxon>
        <taxon>Lachnospirales</taxon>
        <taxon>Lachnospiraceae</taxon>
        <taxon>Eisenbergiella</taxon>
    </lineage>
</organism>
<sequence length="205" mass="23386">MKLAEKIMELRKANAMTQEELASICNVSRQSISKWEADIALPETEKILLLGNIFHVSMDVLLKDELTLGEVKEVHSCGTNAVQGKKKEIYEGVLIKESVNDENIIDFLNIHKIELWNTGGKPKYWTALFFTSDKQDLPEQMAKVMVSDTEGGQNWFVDFKAGNEKYIVFKDKILKYRIGNQSEKENVCAECRKMGISDGEMNWSE</sequence>
<comment type="caution">
    <text evidence="3">The sequence shown here is derived from an EMBL/GenBank/DDBJ whole genome shotgun (WGS) entry which is preliminary data.</text>
</comment>
<dbReference type="SMART" id="SM00530">
    <property type="entry name" value="HTH_XRE"/>
    <property type="match status" value="1"/>
</dbReference>
<dbReference type="InterPro" id="IPR001387">
    <property type="entry name" value="Cro/C1-type_HTH"/>
</dbReference>
<protein>
    <submittedName>
        <fullName evidence="3">XRE family transcriptional regulator</fullName>
    </submittedName>
</protein>
<dbReference type="GeneID" id="97986251"/>
<dbReference type="Pfam" id="PF01381">
    <property type="entry name" value="HTH_3"/>
    <property type="match status" value="1"/>
</dbReference>
<dbReference type="PROSITE" id="PS50943">
    <property type="entry name" value="HTH_CROC1"/>
    <property type="match status" value="1"/>
</dbReference>
<keyword evidence="4" id="KW-1185">Reference proteome</keyword>
<gene>
    <name evidence="3" type="ORF">DXC51_04960</name>
</gene>
<dbReference type="Gene3D" id="1.10.260.40">
    <property type="entry name" value="lambda repressor-like DNA-binding domains"/>
    <property type="match status" value="1"/>
</dbReference>
<dbReference type="GO" id="GO:0003677">
    <property type="term" value="F:DNA binding"/>
    <property type="evidence" value="ECO:0007669"/>
    <property type="project" value="UniProtKB-KW"/>
</dbReference>
<dbReference type="PANTHER" id="PTHR46558">
    <property type="entry name" value="TRACRIPTIONAL REGULATORY PROTEIN-RELATED-RELATED"/>
    <property type="match status" value="1"/>
</dbReference>
<proteinExistence type="predicted"/>
<dbReference type="AlphaFoldDB" id="A0A3E3IBF3"/>
<reference evidence="3" key="1">
    <citation type="submission" date="2018-08" db="EMBL/GenBank/DDBJ databases">
        <title>A genome reference for cultivated species of the human gut microbiota.</title>
        <authorList>
            <person name="Zou Y."/>
            <person name="Xue W."/>
            <person name="Luo G."/>
        </authorList>
    </citation>
    <scope>NUCLEOTIDE SEQUENCE [LARGE SCALE GENOMIC DNA]</scope>
    <source>
        <strain evidence="3">TF05-5AC</strain>
    </source>
</reference>
<evidence type="ECO:0000256" key="1">
    <source>
        <dbReference type="ARBA" id="ARBA00023125"/>
    </source>
</evidence>
<evidence type="ECO:0000313" key="3">
    <source>
        <dbReference type="EMBL" id="RGE64405.1"/>
    </source>
</evidence>
<dbReference type="EMBL" id="QVLV01000002">
    <property type="protein sequence ID" value="RGE64405.1"/>
    <property type="molecule type" value="Genomic_DNA"/>
</dbReference>
<dbReference type="SUPFAM" id="SSF47413">
    <property type="entry name" value="lambda repressor-like DNA-binding domains"/>
    <property type="match status" value="1"/>
</dbReference>
<accession>A0A3E3IBF3</accession>
<dbReference type="RefSeq" id="WP_021638628.1">
    <property type="nucleotide sequence ID" value="NZ_JALETP010000090.1"/>
</dbReference>
<dbReference type="PANTHER" id="PTHR46558:SF13">
    <property type="entry name" value="HTH-TYPE TRANSCRIPTIONAL REGULATOR IMMR"/>
    <property type="match status" value="1"/>
</dbReference>
<dbReference type="Proteomes" id="UP000260812">
    <property type="component" value="Unassembled WGS sequence"/>
</dbReference>
<dbReference type="CDD" id="cd00093">
    <property type="entry name" value="HTH_XRE"/>
    <property type="match status" value="1"/>
</dbReference>
<evidence type="ECO:0000259" key="2">
    <source>
        <dbReference type="PROSITE" id="PS50943"/>
    </source>
</evidence>
<keyword evidence="1" id="KW-0238">DNA-binding</keyword>
<name>A0A3E3IBF3_9FIRM</name>